<evidence type="ECO:0000313" key="3">
    <source>
        <dbReference type="Proteomes" id="UP000298138"/>
    </source>
</evidence>
<dbReference type="InParanoid" id="A0A4S2N1E8"/>
<evidence type="ECO:0000313" key="2">
    <source>
        <dbReference type="EMBL" id="TGZ82891.1"/>
    </source>
</evidence>
<feature type="transmembrane region" description="Helical" evidence="1">
    <location>
        <begin position="52"/>
        <end position="72"/>
    </location>
</feature>
<keyword evidence="1" id="KW-0812">Transmembrane</keyword>
<keyword evidence="3" id="KW-1185">Reference proteome</keyword>
<dbReference type="Proteomes" id="UP000298138">
    <property type="component" value="Unassembled WGS sequence"/>
</dbReference>
<accession>A0A4S2N1E8</accession>
<keyword evidence="1" id="KW-0472">Membrane</keyword>
<keyword evidence="1" id="KW-1133">Transmembrane helix</keyword>
<proteinExistence type="predicted"/>
<evidence type="ECO:0000256" key="1">
    <source>
        <dbReference type="SAM" id="Phobius"/>
    </source>
</evidence>
<sequence length="112" mass="13041">MIQTTVSYCSGYRICCHIGFVTLRWSLSFFWFLIPFVVLVSGFWVWGFLDIFVFLFLCVLIFCGSLVSGWFGSFWKRTVFLRVGELNGYWVLWFDSLSAIHLCSQSVLSEFG</sequence>
<gene>
    <name evidence="2" type="ORF">EX30DRAFT_143413</name>
</gene>
<dbReference type="AlphaFoldDB" id="A0A4S2N1E8"/>
<organism evidence="2 3">
    <name type="scientific">Ascodesmis nigricans</name>
    <dbReference type="NCBI Taxonomy" id="341454"/>
    <lineage>
        <taxon>Eukaryota</taxon>
        <taxon>Fungi</taxon>
        <taxon>Dikarya</taxon>
        <taxon>Ascomycota</taxon>
        <taxon>Pezizomycotina</taxon>
        <taxon>Pezizomycetes</taxon>
        <taxon>Pezizales</taxon>
        <taxon>Ascodesmidaceae</taxon>
        <taxon>Ascodesmis</taxon>
    </lineage>
</organism>
<dbReference type="EMBL" id="ML220114">
    <property type="protein sequence ID" value="TGZ82891.1"/>
    <property type="molecule type" value="Genomic_DNA"/>
</dbReference>
<protein>
    <submittedName>
        <fullName evidence="2">Uncharacterized protein</fullName>
    </submittedName>
</protein>
<reference evidence="2 3" key="1">
    <citation type="submission" date="2019-04" db="EMBL/GenBank/DDBJ databases">
        <title>Comparative genomics and transcriptomics to analyze fruiting body development in filamentous ascomycetes.</title>
        <authorList>
            <consortium name="DOE Joint Genome Institute"/>
            <person name="Lutkenhaus R."/>
            <person name="Traeger S."/>
            <person name="Breuer J."/>
            <person name="Kuo A."/>
            <person name="Lipzen A."/>
            <person name="Pangilinan J."/>
            <person name="Dilworth D."/>
            <person name="Sandor L."/>
            <person name="Poggeler S."/>
            <person name="Barry K."/>
            <person name="Grigoriev I.V."/>
            <person name="Nowrousian M."/>
        </authorList>
    </citation>
    <scope>NUCLEOTIDE SEQUENCE [LARGE SCALE GENOMIC DNA]</scope>
    <source>
        <strain evidence="2 3">CBS 389.68</strain>
    </source>
</reference>
<feature type="transmembrane region" description="Helical" evidence="1">
    <location>
        <begin position="27"/>
        <end position="46"/>
    </location>
</feature>
<name>A0A4S2N1E8_9PEZI</name>